<protein>
    <recommendedName>
        <fullName evidence="3">Lipoprotein</fullName>
    </recommendedName>
</protein>
<dbReference type="PROSITE" id="PS51257">
    <property type="entry name" value="PROKAR_LIPOPROTEIN"/>
    <property type="match status" value="1"/>
</dbReference>
<gene>
    <name evidence="1" type="ORF">FEM21_11070</name>
</gene>
<dbReference type="AlphaFoldDB" id="A0A066WQ21"/>
<evidence type="ECO:0008006" key="3">
    <source>
        <dbReference type="Google" id="ProtNLM"/>
    </source>
</evidence>
<proteinExistence type="predicted"/>
<sequence length="54" mass="6002">MKSFSFRIVTLVIIGTLFLISCEHLCADDDENNAALIQTPVAHHFPDSLSIKND</sequence>
<keyword evidence="2" id="KW-1185">Reference proteome</keyword>
<dbReference type="STRING" id="1492738.FEM21_11070"/>
<dbReference type="EMBL" id="JNCA01000009">
    <property type="protein sequence ID" value="KDN55916.1"/>
    <property type="molecule type" value="Genomic_DNA"/>
</dbReference>
<evidence type="ECO:0000313" key="1">
    <source>
        <dbReference type="EMBL" id="KDN55916.1"/>
    </source>
</evidence>
<organism evidence="1 2">
    <name type="scientific">Flavobacterium seoulense</name>
    <dbReference type="NCBI Taxonomy" id="1492738"/>
    <lineage>
        <taxon>Bacteria</taxon>
        <taxon>Pseudomonadati</taxon>
        <taxon>Bacteroidota</taxon>
        <taxon>Flavobacteriia</taxon>
        <taxon>Flavobacteriales</taxon>
        <taxon>Flavobacteriaceae</taxon>
        <taxon>Flavobacterium</taxon>
    </lineage>
</organism>
<name>A0A066WQ21_9FLAO</name>
<reference evidence="1 2" key="1">
    <citation type="submission" date="2014-05" db="EMBL/GenBank/DDBJ databases">
        <title>Genome Sequence of Flavobacterium sp. EM1321.</title>
        <authorList>
            <person name="Shin S.-K."/>
            <person name="Yi H."/>
        </authorList>
    </citation>
    <scope>NUCLEOTIDE SEQUENCE [LARGE SCALE GENOMIC DNA]</scope>
    <source>
        <strain evidence="1 2">EM1321</strain>
    </source>
</reference>
<dbReference type="RefSeq" id="WP_160171306.1">
    <property type="nucleotide sequence ID" value="NZ_JNCA01000009.1"/>
</dbReference>
<comment type="caution">
    <text evidence="1">The sequence shown here is derived from an EMBL/GenBank/DDBJ whole genome shotgun (WGS) entry which is preliminary data.</text>
</comment>
<accession>A0A066WQ21</accession>
<dbReference type="PATRIC" id="fig|1492738.3.peg.1099"/>
<evidence type="ECO:0000313" key="2">
    <source>
        <dbReference type="Proteomes" id="UP000027064"/>
    </source>
</evidence>
<dbReference type="Proteomes" id="UP000027064">
    <property type="component" value="Unassembled WGS sequence"/>
</dbReference>